<sequence>MKCTLFLYTESDSNQAERLMDYFQGRLRKIADMRNIDNILVRNHDFRYELCHSECVVLIGTHHASSLIQNKQQEKDEDDIIFDGKVMHEEFTENKELVKNRLVIVHFAERTENLWIPNGFDEKRLFHVEDGKVPLDGSPTLAHLEYRMKKILLGDDFFDSFKARRLMDYVQGRLRKVADIRNIKDILARERDFKKELRRSECVVLIGSHQALFLIQNKQQEKEGDFITFDGRVIQEEFAENEELVKNRLIIVHFKERTENDWIPTGFDEKRLFHVEDGKVPLDGSPTLAHLEYRMKKILLGDDFLC</sequence>
<gene>
    <name evidence="1" type="ORF">pdam_00023480</name>
</gene>
<dbReference type="Proteomes" id="UP000275408">
    <property type="component" value="Unassembled WGS sequence"/>
</dbReference>
<dbReference type="OrthoDB" id="5958640at2759"/>
<reference evidence="1 2" key="1">
    <citation type="journal article" date="2018" name="Sci. Rep.">
        <title>Comparative analysis of the Pocillopora damicornis genome highlights role of immune system in coral evolution.</title>
        <authorList>
            <person name="Cunning R."/>
            <person name="Bay R.A."/>
            <person name="Gillette P."/>
            <person name="Baker A.C."/>
            <person name="Traylor-Knowles N."/>
        </authorList>
    </citation>
    <scope>NUCLEOTIDE SEQUENCE [LARGE SCALE GENOMIC DNA]</scope>
    <source>
        <strain evidence="1">RSMAS</strain>
        <tissue evidence="1">Whole animal</tissue>
    </source>
</reference>
<keyword evidence="2" id="KW-1185">Reference proteome</keyword>
<dbReference type="EMBL" id="RCHS01000658">
    <property type="protein sequence ID" value="RMX57397.1"/>
    <property type="molecule type" value="Genomic_DNA"/>
</dbReference>
<comment type="caution">
    <text evidence="1">The sequence shown here is derived from an EMBL/GenBank/DDBJ whole genome shotgun (WGS) entry which is preliminary data.</text>
</comment>
<evidence type="ECO:0000313" key="2">
    <source>
        <dbReference type="Proteomes" id="UP000275408"/>
    </source>
</evidence>
<proteinExistence type="predicted"/>
<protein>
    <submittedName>
        <fullName evidence="1">Uncharacterized protein</fullName>
    </submittedName>
</protein>
<name>A0A3M6UUW6_POCDA</name>
<accession>A0A3M6UUW6</accession>
<evidence type="ECO:0000313" key="1">
    <source>
        <dbReference type="EMBL" id="RMX57397.1"/>
    </source>
</evidence>
<organism evidence="1 2">
    <name type="scientific">Pocillopora damicornis</name>
    <name type="common">Cauliflower coral</name>
    <name type="synonym">Millepora damicornis</name>
    <dbReference type="NCBI Taxonomy" id="46731"/>
    <lineage>
        <taxon>Eukaryota</taxon>
        <taxon>Metazoa</taxon>
        <taxon>Cnidaria</taxon>
        <taxon>Anthozoa</taxon>
        <taxon>Hexacorallia</taxon>
        <taxon>Scleractinia</taxon>
        <taxon>Astrocoeniina</taxon>
        <taxon>Pocilloporidae</taxon>
        <taxon>Pocillopora</taxon>
    </lineage>
</organism>
<dbReference type="AlphaFoldDB" id="A0A3M6UUW6"/>